<organism evidence="3 4">
    <name type="scientific">Streptosporangium longisporum</name>
    <dbReference type="NCBI Taxonomy" id="46187"/>
    <lineage>
        <taxon>Bacteria</taxon>
        <taxon>Bacillati</taxon>
        <taxon>Actinomycetota</taxon>
        <taxon>Actinomycetes</taxon>
        <taxon>Streptosporangiales</taxon>
        <taxon>Streptosporangiaceae</taxon>
        <taxon>Streptosporangium</taxon>
    </lineage>
</organism>
<dbReference type="Gene3D" id="3.20.20.30">
    <property type="entry name" value="Luciferase-like domain"/>
    <property type="match status" value="1"/>
</dbReference>
<keyword evidence="1" id="KW-0560">Oxidoreductase</keyword>
<dbReference type="Pfam" id="PF00296">
    <property type="entry name" value="Bac_luciferase"/>
    <property type="match status" value="1"/>
</dbReference>
<name>A0ABP6L575_9ACTN</name>
<evidence type="ECO:0000256" key="1">
    <source>
        <dbReference type="ARBA" id="ARBA00023002"/>
    </source>
</evidence>
<accession>A0ABP6L575</accession>
<evidence type="ECO:0000259" key="2">
    <source>
        <dbReference type="Pfam" id="PF00296"/>
    </source>
</evidence>
<dbReference type="CDD" id="cd01097">
    <property type="entry name" value="Tetrahydromethanopterin_reductase"/>
    <property type="match status" value="1"/>
</dbReference>
<reference evidence="4" key="1">
    <citation type="journal article" date="2019" name="Int. J. Syst. Evol. Microbiol.">
        <title>The Global Catalogue of Microorganisms (GCM) 10K type strain sequencing project: providing services to taxonomists for standard genome sequencing and annotation.</title>
        <authorList>
            <consortium name="The Broad Institute Genomics Platform"/>
            <consortium name="The Broad Institute Genome Sequencing Center for Infectious Disease"/>
            <person name="Wu L."/>
            <person name="Ma J."/>
        </authorList>
    </citation>
    <scope>NUCLEOTIDE SEQUENCE [LARGE SCALE GENOMIC DNA]</scope>
    <source>
        <strain evidence="4">JCM 3106</strain>
    </source>
</reference>
<feature type="domain" description="Luciferase-like" evidence="2">
    <location>
        <begin position="14"/>
        <end position="277"/>
    </location>
</feature>
<dbReference type="InterPro" id="IPR019910">
    <property type="entry name" value="Lucif-like_OxRdtase_MSMEG_4879"/>
</dbReference>
<dbReference type="RefSeq" id="WP_344903710.1">
    <property type="nucleotide sequence ID" value="NZ_BAAAWD010000019.1"/>
</dbReference>
<dbReference type="PANTHER" id="PTHR43244">
    <property type="match status" value="1"/>
</dbReference>
<dbReference type="PANTHER" id="PTHR43244:SF1">
    <property type="entry name" value="5,10-METHYLENETETRAHYDROMETHANOPTERIN REDUCTASE"/>
    <property type="match status" value="1"/>
</dbReference>
<dbReference type="NCBIfam" id="TIGR03564">
    <property type="entry name" value="F420_MSMEG_4879"/>
    <property type="match status" value="1"/>
</dbReference>
<dbReference type="EMBL" id="BAAAWD010000019">
    <property type="protein sequence ID" value="GAA3031598.1"/>
    <property type="molecule type" value="Genomic_DNA"/>
</dbReference>
<evidence type="ECO:0000313" key="4">
    <source>
        <dbReference type="Proteomes" id="UP001499930"/>
    </source>
</evidence>
<dbReference type="InterPro" id="IPR011251">
    <property type="entry name" value="Luciferase-like_dom"/>
</dbReference>
<dbReference type="SUPFAM" id="SSF51679">
    <property type="entry name" value="Bacterial luciferase-like"/>
    <property type="match status" value="1"/>
</dbReference>
<dbReference type="InterPro" id="IPR050564">
    <property type="entry name" value="F420-G6PD/mer"/>
</dbReference>
<comment type="caution">
    <text evidence="3">The sequence shown here is derived from an EMBL/GenBank/DDBJ whole genome shotgun (WGS) entry which is preliminary data.</text>
</comment>
<evidence type="ECO:0000313" key="3">
    <source>
        <dbReference type="EMBL" id="GAA3031598.1"/>
    </source>
</evidence>
<protein>
    <submittedName>
        <fullName evidence="3">TIGR03564 family F420-dependent LLM class oxidoreductase</fullName>
    </submittedName>
</protein>
<gene>
    <name evidence="3" type="ORF">GCM10017559_68360</name>
</gene>
<proteinExistence type="predicted"/>
<keyword evidence="4" id="KW-1185">Reference proteome</keyword>
<sequence length="299" mass="31476">MRFGLMINEPKGPDVLGGLRERIARAAGDGFSSVWMSQIFSLDALTALAVAGSQVPGIELGTGVVPTYPRHPAALAQQALTANAALDGRLALGIGLSHQIVIEGMYGYSFDRPARHMREYLSILMPLVRGENADFEGETLTGKLGLTTPGPRDMPVLIAALAPRMLRLAGEVADGTVLWMTGPRTVAEHVAPAVTEAARAAGRPAPRIVCALPVCVTDDADAARALAAERFEVYGQLPSYRAVLDREGAAGPADVAIVGDEDAVSARIEELAKAGVTDFVASEYSSGDGRTREFLKSLL</sequence>
<dbReference type="Proteomes" id="UP001499930">
    <property type="component" value="Unassembled WGS sequence"/>
</dbReference>
<dbReference type="InterPro" id="IPR036661">
    <property type="entry name" value="Luciferase-like_sf"/>
</dbReference>